<evidence type="ECO:0000313" key="3">
    <source>
        <dbReference type="Proteomes" id="UP000289465"/>
    </source>
</evidence>
<sequence>MNARLRVPTVLVVDDEVRSQDAMRRTLEEDFTVLTASGADEARGLLQRQLMSVILCDQRMLQFPAEAVGQTGHPRARQTPSPADPPPRTELVRMHRNFYGFDPSYHVARYHFLHKWLHSWTRCHLAVHR</sequence>
<evidence type="ECO:0000256" key="1">
    <source>
        <dbReference type="SAM" id="MobiDB-lite"/>
    </source>
</evidence>
<accession>A0A446CSU4</accession>
<dbReference type="InterPro" id="IPR011006">
    <property type="entry name" value="CheY-like_superfamily"/>
</dbReference>
<reference evidence="2 3" key="1">
    <citation type="submission" date="2018-07" db="EMBL/GenBank/DDBJ databases">
        <authorList>
            <person name="Peeters C."/>
        </authorList>
    </citation>
    <scope>NUCLEOTIDE SEQUENCE [LARGE SCALE GENOMIC DNA]</scope>
    <source>
        <strain evidence="2 3">LMG 30378</strain>
    </source>
</reference>
<protein>
    <submittedName>
        <fullName evidence="2">Hydrogenase transcriptional regulatory protein hupR1</fullName>
    </submittedName>
</protein>
<feature type="region of interest" description="Disordered" evidence="1">
    <location>
        <begin position="66"/>
        <end position="89"/>
    </location>
</feature>
<dbReference type="Proteomes" id="UP000289465">
    <property type="component" value="Unassembled WGS sequence"/>
</dbReference>
<dbReference type="SUPFAM" id="SSF52172">
    <property type="entry name" value="CheY-like"/>
    <property type="match status" value="1"/>
</dbReference>
<dbReference type="EMBL" id="UFQC01000026">
    <property type="protein sequence ID" value="SSW70912.1"/>
    <property type="molecule type" value="Genomic_DNA"/>
</dbReference>
<dbReference type="Gene3D" id="3.40.50.2300">
    <property type="match status" value="1"/>
</dbReference>
<name>A0A446CSU4_9BURK</name>
<organism evidence="2 3">
    <name type="scientific">Achromobacter veterisilvae</name>
    <dbReference type="NCBI Taxonomy" id="2069367"/>
    <lineage>
        <taxon>Bacteria</taxon>
        <taxon>Pseudomonadati</taxon>
        <taxon>Pseudomonadota</taxon>
        <taxon>Betaproteobacteria</taxon>
        <taxon>Burkholderiales</taxon>
        <taxon>Alcaligenaceae</taxon>
        <taxon>Achromobacter</taxon>
    </lineage>
</organism>
<evidence type="ECO:0000313" key="2">
    <source>
        <dbReference type="EMBL" id="SSW70912.1"/>
    </source>
</evidence>
<gene>
    <name evidence="2" type="primary">hupR1_1</name>
    <name evidence="2" type="ORF">AVE30378_04325</name>
</gene>
<dbReference type="AlphaFoldDB" id="A0A446CSU4"/>
<proteinExistence type="predicted"/>